<dbReference type="AlphaFoldDB" id="A0A6J7S077"/>
<dbReference type="EMBL" id="CAFBPZ010000004">
    <property type="protein sequence ID" value="CAB5034008.1"/>
    <property type="molecule type" value="Genomic_DNA"/>
</dbReference>
<evidence type="ECO:0000313" key="3">
    <source>
        <dbReference type="EMBL" id="CAB4888078.1"/>
    </source>
</evidence>
<sequence>MSNPTTHREVELKFRVHPLFVLPDLSSLAARVEEQPAINLTAVYHDTEELSLFRWRVTMRRREGGLDAGWHLKLPVPDAHEGVRDELHAPLNAGAVGQVPAELVDIIAPLIQDQPLAPVVELRTNRTPHVFLSDDGLSLIELVDDVVQVLDRSGVVVSVFREIEIELQANDSHLANQVMSAARDALMAAGAAPSSMSKAALALGPRASAPADVPELPMPGPTGMAADAIRATIASHVRDLVFADVAVRRNLPDAVHQVRVSARRLRSVLRTFEPLLNREWSSGLSEELAWLADEMGLIRDSEVLEKRLLAHVSLIPQESQPAVADFIKQALDRRIAVARQGALAAIRSDRHTYLVQDLIEAARAPKLLDDAYQACEEVLPELVAKTWRVLRKSCSSLELGGAAHEWHVARIKAKRARYAVDCITPIFGGKVGKFGKALSSITEVLGDHQDAFVAQEFLRELAQQDSTSGSTGYALGLLHGVELEAEMDSRFEFVDLWEKTRHAAHNSGLISS</sequence>
<dbReference type="InterPro" id="IPR038186">
    <property type="entry name" value="CHAD_dom_sf"/>
</dbReference>
<dbReference type="SMART" id="SM01118">
    <property type="entry name" value="CYTH"/>
    <property type="match status" value="1"/>
</dbReference>
<name>A0A6J7S077_9ZZZZ</name>
<dbReference type="CDD" id="cd07374">
    <property type="entry name" value="CYTH-like_Pase"/>
    <property type="match status" value="1"/>
</dbReference>
<dbReference type="Gene3D" id="1.40.20.10">
    <property type="entry name" value="CHAD domain"/>
    <property type="match status" value="1"/>
</dbReference>
<feature type="domain" description="CYTH" evidence="1">
    <location>
        <begin position="7"/>
        <end position="206"/>
    </location>
</feature>
<dbReference type="InterPro" id="IPR007899">
    <property type="entry name" value="CHAD_dom"/>
</dbReference>
<dbReference type="InterPro" id="IPR023577">
    <property type="entry name" value="CYTH_domain"/>
</dbReference>
<dbReference type="PANTHER" id="PTHR39339:SF1">
    <property type="entry name" value="CHAD DOMAIN-CONTAINING PROTEIN"/>
    <property type="match status" value="1"/>
</dbReference>
<gene>
    <name evidence="3" type="ORF">UFOPK3495_00105</name>
    <name evidence="4" type="ORF">UFOPK4237_00129</name>
</gene>
<evidence type="ECO:0000259" key="1">
    <source>
        <dbReference type="PROSITE" id="PS51707"/>
    </source>
</evidence>
<organism evidence="4">
    <name type="scientific">freshwater metagenome</name>
    <dbReference type="NCBI Taxonomy" id="449393"/>
    <lineage>
        <taxon>unclassified sequences</taxon>
        <taxon>metagenomes</taxon>
        <taxon>ecological metagenomes</taxon>
    </lineage>
</organism>
<dbReference type="PANTHER" id="PTHR39339">
    <property type="entry name" value="SLR1444 PROTEIN"/>
    <property type="match status" value="1"/>
</dbReference>
<proteinExistence type="predicted"/>
<dbReference type="SMART" id="SM00880">
    <property type="entry name" value="CHAD"/>
    <property type="match status" value="1"/>
</dbReference>
<dbReference type="EMBL" id="CAFBMC010000003">
    <property type="protein sequence ID" value="CAB4888078.1"/>
    <property type="molecule type" value="Genomic_DNA"/>
</dbReference>
<dbReference type="Pfam" id="PF01928">
    <property type="entry name" value="CYTH"/>
    <property type="match status" value="1"/>
</dbReference>
<dbReference type="InterPro" id="IPR033469">
    <property type="entry name" value="CYTH-like_dom_sf"/>
</dbReference>
<dbReference type="PROSITE" id="PS51708">
    <property type="entry name" value="CHAD"/>
    <property type="match status" value="1"/>
</dbReference>
<dbReference type="PROSITE" id="PS51707">
    <property type="entry name" value="CYTH"/>
    <property type="match status" value="1"/>
</dbReference>
<evidence type="ECO:0000313" key="4">
    <source>
        <dbReference type="EMBL" id="CAB5034008.1"/>
    </source>
</evidence>
<accession>A0A6J7S077</accession>
<protein>
    <submittedName>
        <fullName evidence="4">Unannotated protein</fullName>
    </submittedName>
</protein>
<dbReference type="Gene3D" id="2.40.320.10">
    <property type="entry name" value="Hypothetical Protein Pfu-838710-001"/>
    <property type="match status" value="1"/>
</dbReference>
<dbReference type="SUPFAM" id="SSF55154">
    <property type="entry name" value="CYTH-like phosphatases"/>
    <property type="match status" value="1"/>
</dbReference>
<feature type="domain" description="CHAD" evidence="2">
    <location>
        <begin position="222"/>
        <end position="502"/>
    </location>
</feature>
<reference evidence="4" key="1">
    <citation type="submission" date="2020-05" db="EMBL/GenBank/DDBJ databases">
        <authorList>
            <person name="Chiriac C."/>
            <person name="Salcher M."/>
            <person name="Ghai R."/>
            <person name="Kavagutti S V."/>
        </authorList>
    </citation>
    <scope>NUCLEOTIDE SEQUENCE</scope>
</reference>
<dbReference type="Pfam" id="PF05235">
    <property type="entry name" value="CHAD"/>
    <property type="match status" value="1"/>
</dbReference>
<evidence type="ECO:0000259" key="2">
    <source>
        <dbReference type="PROSITE" id="PS51708"/>
    </source>
</evidence>